<keyword evidence="5" id="KW-0809">Transit peptide</keyword>
<proteinExistence type="inferred from homology"/>
<evidence type="ECO:0000313" key="12">
    <source>
        <dbReference type="EMBL" id="KAG0671324.1"/>
    </source>
</evidence>
<dbReference type="GO" id="GO:0033617">
    <property type="term" value="P:mitochondrial respiratory chain complex IV assembly"/>
    <property type="evidence" value="ECO:0007669"/>
    <property type="project" value="TreeGrafter"/>
</dbReference>
<keyword evidence="13" id="KW-1185">Reference proteome</keyword>
<dbReference type="GO" id="GO:0016020">
    <property type="term" value="C:membrane"/>
    <property type="evidence" value="ECO:0007669"/>
    <property type="project" value="UniProtKB-SubCell"/>
</dbReference>
<keyword evidence="9 11" id="KW-0472">Membrane</keyword>
<evidence type="ECO:0000256" key="9">
    <source>
        <dbReference type="ARBA" id="ARBA00023136"/>
    </source>
</evidence>
<evidence type="ECO:0000256" key="4">
    <source>
        <dbReference type="ARBA" id="ARBA00022692"/>
    </source>
</evidence>
<evidence type="ECO:0000256" key="6">
    <source>
        <dbReference type="ARBA" id="ARBA00022989"/>
    </source>
</evidence>
<feature type="coiled-coil region" evidence="10">
    <location>
        <begin position="115"/>
        <end position="142"/>
    </location>
</feature>
<protein>
    <submittedName>
        <fullName evidence="12">Coiled-coil domain-containing protein 90B, mitochondrial</fullName>
    </submittedName>
</protein>
<dbReference type="OrthoDB" id="889336at2759"/>
<keyword evidence="8" id="KW-0496">Mitochondrion</keyword>
<evidence type="ECO:0000256" key="7">
    <source>
        <dbReference type="ARBA" id="ARBA00023054"/>
    </source>
</evidence>
<evidence type="ECO:0000313" key="13">
    <source>
        <dbReference type="Proteomes" id="UP000750334"/>
    </source>
</evidence>
<dbReference type="PANTHER" id="PTHR14360:SF1">
    <property type="entry name" value="PROTEIN FMP32, MITOCHONDRIAL"/>
    <property type="match status" value="1"/>
</dbReference>
<evidence type="ECO:0000256" key="3">
    <source>
        <dbReference type="ARBA" id="ARBA00007224"/>
    </source>
</evidence>
<organism evidence="12 13">
    <name type="scientific">Maudiozyma exigua</name>
    <name type="common">Yeast</name>
    <name type="synonym">Kazachstania exigua</name>
    <dbReference type="NCBI Taxonomy" id="34358"/>
    <lineage>
        <taxon>Eukaryota</taxon>
        <taxon>Fungi</taxon>
        <taxon>Dikarya</taxon>
        <taxon>Ascomycota</taxon>
        <taxon>Saccharomycotina</taxon>
        <taxon>Saccharomycetes</taxon>
        <taxon>Saccharomycetales</taxon>
        <taxon>Saccharomycetaceae</taxon>
        <taxon>Maudiozyma</taxon>
    </lineage>
</organism>
<dbReference type="InterPro" id="IPR024461">
    <property type="entry name" value="CCDC90-like"/>
</dbReference>
<comment type="caution">
    <text evidence="12">The sequence shown here is derived from an EMBL/GenBank/DDBJ whole genome shotgun (WGS) entry which is preliminary data.</text>
</comment>
<dbReference type="Gene3D" id="1.20.5.340">
    <property type="match status" value="1"/>
</dbReference>
<evidence type="ECO:0000256" key="11">
    <source>
        <dbReference type="SAM" id="Phobius"/>
    </source>
</evidence>
<evidence type="ECO:0000256" key="1">
    <source>
        <dbReference type="ARBA" id="ARBA00004167"/>
    </source>
</evidence>
<accession>A0A9P6WE20</accession>
<keyword evidence="7 10" id="KW-0175">Coiled coil</keyword>
<comment type="subcellular location">
    <subcellularLocation>
        <location evidence="1">Membrane</location>
        <topology evidence="1">Single-pass membrane protein</topology>
    </subcellularLocation>
    <subcellularLocation>
        <location evidence="2">Mitochondrion</location>
    </subcellularLocation>
</comment>
<evidence type="ECO:0000256" key="8">
    <source>
        <dbReference type="ARBA" id="ARBA00023128"/>
    </source>
</evidence>
<keyword evidence="4 11" id="KW-0812">Transmembrane</keyword>
<dbReference type="GO" id="GO:0005739">
    <property type="term" value="C:mitochondrion"/>
    <property type="evidence" value="ECO:0007669"/>
    <property type="project" value="UniProtKB-SubCell"/>
</dbReference>
<sequence>MNIISIRTIFPIRNYVGISPFKRQFSSTFCRFGDDEPTHIKNTNLYKDILMKEGNFTEQQSRIIVQTITESIRSGVAHVAKDLAKRERLLQLTYQQRVDFAKLRDQLLRSDRNEFYNIQNEYERMKNDLEKLKSRLKEDISKSNAGFKLDLSLEKGRIKEESSHHDLQIKEIDTRIDQEVSNMKMQIDSVKTQVMQWLIGVCTGTFALVLAYIRLLS</sequence>
<dbReference type="FunFam" id="1.20.5.340:FF:000018">
    <property type="entry name" value="Mitochondrial protein FMP32"/>
    <property type="match status" value="1"/>
</dbReference>
<evidence type="ECO:0000256" key="5">
    <source>
        <dbReference type="ARBA" id="ARBA00022946"/>
    </source>
</evidence>
<comment type="similarity">
    <text evidence="3">Belongs to the CCDC90 family.</text>
</comment>
<dbReference type="PANTHER" id="PTHR14360">
    <property type="entry name" value="PROTEIN FMP32, MITOCHONDRIAL"/>
    <property type="match status" value="1"/>
</dbReference>
<keyword evidence="6 11" id="KW-1133">Transmembrane helix</keyword>
<evidence type="ECO:0000256" key="10">
    <source>
        <dbReference type="SAM" id="Coils"/>
    </source>
</evidence>
<evidence type="ECO:0000256" key="2">
    <source>
        <dbReference type="ARBA" id="ARBA00004173"/>
    </source>
</evidence>
<dbReference type="Proteomes" id="UP000750334">
    <property type="component" value="Unassembled WGS sequence"/>
</dbReference>
<dbReference type="AlphaFoldDB" id="A0A9P6WE20"/>
<feature type="transmembrane region" description="Helical" evidence="11">
    <location>
        <begin position="194"/>
        <end position="213"/>
    </location>
</feature>
<name>A0A9P6WE20_MAUEX</name>
<dbReference type="EMBL" id="PUHR01000013">
    <property type="protein sequence ID" value="KAG0671324.1"/>
    <property type="molecule type" value="Genomic_DNA"/>
</dbReference>
<gene>
    <name evidence="12" type="primary">CCDC90B</name>
    <name evidence="12" type="ORF">C6P45_000778</name>
</gene>
<dbReference type="Pfam" id="PF07798">
    <property type="entry name" value="CCDC90-like"/>
    <property type="match status" value="1"/>
</dbReference>
<reference evidence="12 13" key="1">
    <citation type="submission" date="2020-11" db="EMBL/GenBank/DDBJ databases">
        <title>Kefir isolates.</title>
        <authorList>
            <person name="Marcisauskas S."/>
            <person name="Kim Y."/>
            <person name="Blasche S."/>
        </authorList>
    </citation>
    <scope>NUCLEOTIDE SEQUENCE [LARGE SCALE GENOMIC DNA]</scope>
    <source>
        <strain evidence="12 13">OG2</strain>
    </source>
</reference>